<organism evidence="1">
    <name type="scientific">Acidithiobacillus sulfuriphilus</name>
    <dbReference type="NCBI Taxonomy" id="1867749"/>
    <lineage>
        <taxon>Bacteria</taxon>
        <taxon>Pseudomonadati</taxon>
        <taxon>Pseudomonadota</taxon>
        <taxon>Acidithiobacillia</taxon>
        <taxon>Acidithiobacillales</taxon>
        <taxon>Acidithiobacillaceae</taxon>
        <taxon>Acidithiobacillus</taxon>
    </lineage>
</organism>
<proteinExistence type="predicted"/>
<gene>
    <name evidence="1" type="ORF">EC580_01725</name>
</gene>
<dbReference type="OrthoDB" id="5298781at2"/>
<dbReference type="EMBL" id="RIZI01000099">
    <property type="protein sequence ID" value="RNF71052.1"/>
    <property type="molecule type" value="Genomic_DNA"/>
</dbReference>
<dbReference type="AlphaFoldDB" id="A0A3M8RTI2"/>
<protein>
    <recommendedName>
        <fullName evidence="2">Ribbon-helix-helix protein, CopG family</fullName>
    </recommendedName>
</protein>
<reference evidence="1" key="1">
    <citation type="submission" date="2018-10" db="EMBL/GenBank/DDBJ databases">
        <title>Acidithiobacillus sulfuriphilus sp. nov.: an extremely acidophilic sulfur-oxidizing chemolithotroph isolated from a neutral pH environment.</title>
        <authorList>
            <person name="Falagan C."/>
            <person name="Moya-Beltran A."/>
            <person name="Quatrini R."/>
            <person name="Johnson D.B."/>
        </authorList>
    </citation>
    <scope>NUCLEOTIDE SEQUENCE [LARGE SCALE GENOMIC DNA]</scope>
    <source>
        <strain evidence="1">CJ-2</strain>
    </source>
</reference>
<accession>A0A3M8RTI2</accession>
<evidence type="ECO:0000313" key="1">
    <source>
        <dbReference type="EMBL" id="RNF71052.1"/>
    </source>
</evidence>
<sequence length="68" mass="7560">MGKTAAQRQREYRDRAMRDPDGLLLTRLQVLVNAQAAAGLDRIVQATGWTKREAVEAAIKLLEKTVPV</sequence>
<evidence type="ECO:0008006" key="2">
    <source>
        <dbReference type="Google" id="ProtNLM"/>
    </source>
</evidence>
<name>A0A3M8RTI2_9PROT</name>
<comment type="caution">
    <text evidence="1">The sequence shown here is derived from an EMBL/GenBank/DDBJ whole genome shotgun (WGS) entry which is preliminary data.</text>
</comment>
<dbReference type="RefSeq" id="WP_123101630.1">
    <property type="nucleotide sequence ID" value="NZ_CP127527.1"/>
</dbReference>